<reference evidence="8 9" key="1">
    <citation type="submission" date="2015-02" db="EMBL/GenBank/DDBJ databases">
        <title>Genome Sequence of Jannaschia aquimarina DSM28248, a member of the Roseobacter clade.</title>
        <authorList>
            <person name="Voget S."/>
            <person name="Daniel R."/>
        </authorList>
    </citation>
    <scope>NUCLEOTIDE SEQUENCE [LARGE SCALE GENOMIC DNA]</scope>
    <source>
        <strain evidence="8 9">GSW-M26</strain>
    </source>
</reference>
<dbReference type="EC" id="2.7.7.7" evidence="1"/>
<dbReference type="OrthoDB" id="9804983at2"/>
<dbReference type="InterPro" id="IPR008921">
    <property type="entry name" value="DNA_pol3_clamp-load_cplx_C"/>
</dbReference>
<keyword evidence="9" id="KW-1185">Reference proteome</keyword>
<evidence type="ECO:0000256" key="1">
    <source>
        <dbReference type="ARBA" id="ARBA00012417"/>
    </source>
</evidence>
<dbReference type="GO" id="GO:0003677">
    <property type="term" value="F:DNA binding"/>
    <property type="evidence" value="ECO:0007669"/>
    <property type="project" value="InterPro"/>
</dbReference>
<dbReference type="InterPro" id="IPR027417">
    <property type="entry name" value="P-loop_NTPase"/>
</dbReference>
<dbReference type="NCBIfam" id="TIGR01128">
    <property type="entry name" value="holA"/>
    <property type="match status" value="1"/>
</dbReference>
<dbReference type="GO" id="GO:0003887">
    <property type="term" value="F:DNA-directed DNA polymerase activity"/>
    <property type="evidence" value="ECO:0007669"/>
    <property type="project" value="UniProtKB-KW"/>
</dbReference>
<dbReference type="PATRIC" id="fig|935700.4.peg.1563"/>
<dbReference type="STRING" id="935700.jaqu_15100"/>
<comment type="catalytic activity">
    <reaction evidence="7">
        <text>DNA(n) + a 2'-deoxyribonucleoside 5'-triphosphate = DNA(n+1) + diphosphate</text>
        <dbReference type="Rhea" id="RHEA:22508"/>
        <dbReference type="Rhea" id="RHEA-COMP:17339"/>
        <dbReference type="Rhea" id="RHEA-COMP:17340"/>
        <dbReference type="ChEBI" id="CHEBI:33019"/>
        <dbReference type="ChEBI" id="CHEBI:61560"/>
        <dbReference type="ChEBI" id="CHEBI:173112"/>
        <dbReference type="EC" id="2.7.7.7"/>
    </reaction>
</comment>
<comment type="similarity">
    <text evidence="6">Belongs to the DNA polymerase HolA subunit family.</text>
</comment>
<evidence type="ECO:0000256" key="2">
    <source>
        <dbReference type="ARBA" id="ARBA00022679"/>
    </source>
</evidence>
<sequence length="327" mass="34543">MILRGAQADGFFRKPPADLAAALVYGTDAMRVSLKRQDLIRNFAGAEAEQDMRLTRMEAGAARSDPASVIDALKAVGFFPGPRVVFVDGATDQHAAPLVAALDAWAPGDAALIVAGGNLKKTSKLRKAFEADPKAVAIGLYDDPMTRAEIDAAIAAEGLRLTDEARRDVESLATRLDPGDFRQTLTKIALYAGQEVADGDAVALMSPTSHETATDDVIHAAADGDHGAIGPLMSRLAAQGTSPVTLAIFATRHFQQLHGLAAGTGQAWGPRRDAMQRQARAWGATRLEGALALLMETDLTLRSSSAAPQMAVIERALIRLSRMAGAR</sequence>
<organism evidence="8 9">
    <name type="scientific">Jannaschia aquimarina</name>
    <dbReference type="NCBI Taxonomy" id="935700"/>
    <lineage>
        <taxon>Bacteria</taxon>
        <taxon>Pseudomonadati</taxon>
        <taxon>Pseudomonadota</taxon>
        <taxon>Alphaproteobacteria</taxon>
        <taxon>Rhodobacterales</taxon>
        <taxon>Roseobacteraceae</taxon>
        <taxon>Jannaschia</taxon>
    </lineage>
</organism>
<keyword evidence="2" id="KW-0808">Transferase</keyword>
<evidence type="ECO:0000256" key="5">
    <source>
        <dbReference type="ARBA" id="ARBA00022932"/>
    </source>
</evidence>
<evidence type="ECO:0000313" key="8">
    <source>
        <dbReference type="EMBL" id="KIT16722.1"/>
    </source>
</evidence>
<evidence type="ECO:0000256" key="4">
    <source>
        <dbReference type="ARBA" id="ARBA00022705"/>
    </source>
</evidence>
<dbReference type="RefSeq" id="WP_043918341.1">
    <property type="nucleotide sequence ID" value="NZ_FZPF01000001.1"/>
</dbReference>
<dbReference type="InterPro" id="IPR005790">
    <property type="entry name" value="DNA_polIII_delta"/>
</dbReference>
<dbReference type="PANTHER" id="PTHR34388:SF1">
    <property type="entry name" value="DNA POLYMERASE III SUBUNIT DELTA"/>
    <property type="match status" value="1"/>
</dbReference>
<keyword evidence="4" id="KW-0235">DNA replication</keyword>
<keyword evidence="5" id="KW-0239">DNA-directed DNA polymerase</keyword>
<dbReference type="AlphaFoldDB" id="A0A0D1CPN3"/>
<name>A0A0D1CPN3_9RHOB</name>
<evidence type="ECO:0000256" key="3">
    <source>
        <dbReference type="ARBA" id="ARBA00022695"/>
    </source>
</evidence>
<dbReference type="PANTHER" id="PTHR34388">
    <property type="entry name" value="DNA POLYMERASE III SUBUNIT DELTA"/>
    <property type="match status" value="1"/>
</dbReference>
<accession>A0A0D1CPN3</accession>
<dbReference type="Gene3D" id="1.20.272.10">
    <property type="match status" value="1"/>
</dbReference>
<keyword evidence="3" id="KW-0548">Nucleotidyltransferase</keyword>
<evidence type="ECO:0000313" key="9">
    <source>
        <dbReference type="Proteomes" id="UP000032232"/>
    </source>
</evidence>
<dbReference type="Proteomes" id="UP000032232">
    <property type="component" value="Unassembled WGS sequence"/>
</dbReference>
<evidence type="ECO:0000256" key="7">
    <source>
        <dbReference type="ARBA" id="ARBA00049244"/>
    </source>
</evidence>
<evidence type="ECO:0000256" key="6">
    <source>
        <dbReference type="ARBA" id="ARBA00034754"/>
    </source>
</evidence>
<gene>
    <name evidence="8" type="ORF">jaqu_15100</name>
</gene>
<dbReference type="GO" id="GO:0009360">
    <property type="term" value="C:DNA polymerase III complex"/>
    <property type="evidence" value="ECO:0007669"/>
    <property type="project" value="TreeGrafter"/>
</dbReference>
<dbReference type="EMBL" id="JYFE01000027">
    <property type="protein sequence ID" value="KIT16722.1"/>
    <property type="molecule type" value="Genomic_DNA"/>
</dbReference>
<comment type="caution">
    <text evidence="8">The sequence shown here is derived from an EMBL/GenBank/DDBJ whole genome shotgun (WGS) entry which is preliminary data.</text>
</comment>
<protein>
    <recommendedName>
        <fullName evidence="1">DNA-directed DNA polymerase</fullName>
        <ecNumber evidence="1">2.7.7.7</ecNumber>
    </recommendedName>
</protein>
<proteinExistence type="inferred from homology"/>
<dbReference type="Gene3D" id="3.40.50.300">
    <property type="entry name" value="P-loop containing nucleotide triphosphate hydrolases"/>
    <property type="match status" value="1"/>
</dbReference>
<dbReference type="SUPFAM" id="SSF48019">
    <property type="entry name" value="post-AAA+ oligomerization domain-like"/>
    <property type="match status" value="1"/>
</dbReference>
<dbReference type="GO" id="GO:0006261">
    <property type="term" value="P:DNA-templated DNA replication"/>
    <property type="evidence" value="ECO:0007669"/>
    <property type="project" value="TreeGrafter"/>
</dbReference>